<dbReference type="AlphaFoldDB" id="A0A8C5B4B3"/>
<keyword evidence="9" id="KW-0325">Glycoprotein</keyword>
<comment type="caution">
    <text evidence="11">Lacks conserved residue(s) required for the propagation of feature annotation.</text>
</comment>
<evidence type="ECO:0000256" key="13">
    <source>
        <dbReference type="PROSITE-ProRule" id="PRU00461"/>
    </source>
</evidence>
<dbReference type="InterPro" id="IPR023415">
    <property type="entry name" value="LDLR_class-A_CS"/>
</dbReference>
<feature type="disulfide bond" evidence="12">
    <location>
        <begin position="79"/>
        <end position="94"/>
    </location>
</feature>
<feature type="compositionally biased region" description="Low complexity" evidence="14">
    <location>
        <begin position="718"/>
        <end position="739"/>
    </location>
</feature>
<dbReference type="Proteomes" id="UP000694546">
    <property type="component" value="Chromosome 2"/>
</dbReference>
<feature type="disulfide bond" evidence="12">
    <location>
        <begin position="144"/>
        <end position="162"/>
    </location>
</feature>
<dbReference type="GO" id="GO:0016324">
    <property type="term" value="C:apical plasma membrane"/>
    <property type="evidence" value="ECO:0007669"/>
    <property type="project" value="TreeGrafter"/>
</dbReference>
<dbReference type="InterPro" id="IPR051221">
    <property type="entry name" value="LDLR-related"/>
</dbReference>
<reference evidence="16" key="2">
    <citation type="submission" date="2025-09" db="UniProtKB">
        <authorList>
            <consortium name="Ensembl"/>
        </authorList>
    </citation>
    <scope>IDENTIFICATION</scope>
</reference>
<proteinExistence type="predicted"/>
<evidence type="ECO:0000313" key="17">
    <source>
        <dbReference type="Proteomes" id="UP000694546"/>
    </source>
</evidence>
<evidence type="ECO:0000256" key="11">
    <source>
        <dbReference type="PROSITE-ProRule" id="PRU00076"/>
    </source>
</evidence>
<evidence type="ECO:0000256" key="14">
    <source>
        <dbReference type="SAM" id="MobiDB-lite"/>
    </source>
</evidence>
<keyword evidence="8" id="KW-0675">Receptor</keyword>
<feature type="repeat" description="LDL-receptor class B" evidence="13">
    <location>
        <begin position="559"/>
        <end position="603"/>
    </location>
</feature>
<feature type="disulfide bond" evidence="12">
    <location>
        <begin position="229"/>
        <end position="247"/>
    </location>
</feature>
<evidence type="ECO:0000256" key="5">
    <source>
        <dbReference type="ARBA" id="ARBA00022989"/>
    </source>
</evidence>
<name>A0A8C5B4B3_GADMO</name>
<dbReference type="SMART" id="SM00192">
    <property type="entry name" value="LDLa"/>
    <property type="match status" value="7"/>
</dbReference>
<dbReference type="GeneTree" id="ENSGT00940000154819"/>
<dbReference type="CDD" id="cd00112">
    <property type="entry name" value="LDLa"/>
    <property type="match status" value="7"/>
</dbReference>
<dbReference type="PROSITE" id="PS01187">
    <property type="entry name" value="EGF_CA"/>
    <property type="match status" value="1"/>
</dbReference>
<feature type="disulfide bond" evidence="12">
    <location>
        <begin position="156"/>
        <end position="171"/>
    </location>
</feature>
<keyword evidence="4" id="KW-0677">Repeat</keyword>
<dbReference type="Pfam" id="PF14670">
    <property type="entry name" value="FXa_inhibition"/>
    <property type="match status" value="1"/>
</dbReference>
<dbReference type="InterPro" id="IPR000152">
    <property type="entry name" value="EGF-type_Asp/Asn_hydroxyl_site"/>
</dbReference>
<feature type="disulfide bond" evidence="12">
    <location>
        <begin position="222"/>
        <end position="234"/>
    </location>
</feature>
<organism evidence="16 17">
    <name type="scientific">Gadus morhua</name>
    <name type="common">Atlantic cod</name>
    <dbReference type="NCBI Taxonomy" id="8049"/>
    <lineage>
        <taxon>Eukaryota</taxon>
        <taxon>Metazoa</taxon>
        <taxon>Chordata</taxon>
        <taxon>Craniata</taxon>
        <taxon>Vertebrata</taxon>
        <taxon>Euteleostomi</taxon>
        <taxon>Actinopterygii</taxon>
        <taxon>Neopterygii</taxon>
        <taxon>Teleostei</taxon>
        <taxon>Neoteleostei</taxon>
        <taxon>Acanthomorphata</taxon>
        <taxon>Zeiogadaria</taxon>
        <taxon>Gadariae</taxon>
        <taxon>Gadiformes</taxon>
        <taxon>Gadoidei</taxon>
        <taxon>Gadidae</taxon>
        <taxon>Gadus</taxon>
    </lineage>
</organism>
<feature type="region of interest" description="Disordered" evidence="14">
    <location>
        <begin position="793"/>
        <end position="821"/>
    </location>
</feature>
<feature type="disulfide bond" evidence="12">
    <location>
        <begin position="241"/>
        <end position="256"/>
    </location>
</feature>
<dbReference type="Gene3D" id="2.120.10.30">
    <property type="entry name" value="TolB, C-terminal domain"/>
    <property type="match status" value="1"/>
</dbReference>
<feature type="repeat" description="LDL-receptor class B" evidence="13">
    <location>
        <begin position="472"/>
        <end position="514"/>
    </location>
</feature>
<dbReference type="SUPFAM" id="SSF57424">
    <property type="entry name" value="LDL receptor-like module"/>
    <property type="match status" value="7"/>
</dbReference>
<dbReference type="GO" id="GO:0042562">
    <property type="term" value="F:hormone binding"/>
    <property type="evidence" value="ECO:0007669"/>
    <property type="project" value="TreeGrafter"/>
</dbReference>
<dbReference type="Pfam" id="PF07645">
    <property type="entry name" value="EGF_CA"/>
    <property type="match status" value="1"/>
</dbReference>
<feature type="disulfide bond" evidence="12">
    <location>
        <begin position="190"/>
        <end position="208"/>
    </location>
</feature>
<evidence type="ECO:0000259" key="15">
    <source>
        <dbReference type="PROSITE" id="PS50026"/>
    </source>
</evidence>
<accession>A0A8C5B4B3</accession>
<dbReference type="InterPro" id="IPR009030">
    <property type="entry name" value="Growth_fac_rcpt_cys_sf"/>
</dbReference>
<feature type="disulfide bond" evidence="12">
    <location>
        <begin position="24"/>
        <end position="42"/>
    </location>
</feature>
<dbReference type="SMART" id="SM00179">
    <property type="entry name" value="EGF_CA"/>
    <property type="match status" value="2"/>
</dbReference>
<feature type="disulfide bond" evidence="12">
    <location>
        <begin position="183"/>
        <end position="195"/>
    </location>
</feature>
<feature type="domain" description="EGF-like" evidence="15">
    <location>
        <begin position="340"/>
        <end position="375"/>
    </location>
</feature>
<dbReference type="InterPro" id="IPR001881">
    <property type="entry name" value="EGF-like_Ca-bd_dom"/>
</dbReference>
<feature type="disulfide bond" evidence="11">
    <location>
        <begin position="344"/>
        <end position="354"/>
    </location>
</feature>
<evidence type="ECO:0000256" key="1">
    <source>
        <dbReference type="ARBA" id="ARBA00022536"/>
    </source>
</evidence>
<feature type="disulfide bond" evidence="12">
    <location>
        <begin position="105"/>
        <end position="123"/>
    </location>
</feature>
<feature type="disulfide bond" evidence="12">
    <location>
        <begin position="117"/>
        <end position="132"/>
    </location>
</feature>
<dbReference type="GO" id="GO:0043235">
    <property type="term" value="C:receptor complex"/>
    <property type="evidence" value="ECO:0007669"/>
    <property type="project" value="TreeGrafter"/>
</dbReference>
<evidence type="ECO:0000256" key="6">
    <source>
        <dbReference type="ARBA" id="ARBA00023136"/>
    </source>
</evidence>
<sequence>RLGSLFHRRWVCALAPCSSSDFQCGTGVCISSRWVCDGANDCGDGSDELMGICMSRTCAPSEFSCGGRAVECIPKSWHCDGKADCENAADEEGCGETCSASEFLCASGQCVSDSFVCDHDADCDDGSDEAACPPLTCSPSSFRCNNSVCLPRLWACDGDADCSDGSDEWGCAAPAAGAGRAACAPLEYRCGDGECIHESWRCDGGADCKDRSDEADCTHTTCRPDQFECGDGSCIHGSQQCNQQYDCRDMSDEMGCVNASRCEAPSHFKCRSGECINMERTCDGHNDCRDWSDEPVIECGTNECQLNNGGCSHACQDLRVGHACLCPAGYGLLDARRCGDIDECADPDTCSQICVNQIGGYKCDCREGYQLEPSTKACKAIGTVAYLLFTNRHEVRRMTLDKSEYTRVVPRLKNAVTLDLNIASNCVFWSDISEKTIYSATMDAAANATQHHVVIGNGIGAPEGIAVDWVHGNLYWTDGMHSTISVATVDGSRRKTLIRQDLSRPRGIVVDPVHNFLYWTDWGTPAKIEKAGLNGGDRIALVTDNIIWPNGITLDLLNQRLYWVDSKLHTLSSVDVNGGGRRTVLVDKQRLAHPLGVTVFEDRVFWTDVSNNAIFSVNRLTGSDVRAVAEHLSSPDDIVMYHNLRQPAGRDWCGTANGGCEFLCLAAPQVGPHPPKYTCACPDDMALARDMRRCVPGTPSYEPPPVQPPPTEPPPGQPSSSAPRRPGRTGAPPNRWSPTPRAPPPRGRTVVMVAAFVCFLLWRNFRLKNTNTIHFDNPVYQKTTEDQLHIYRSQSPDGYSYPPKQIVSLDEEADNPAFSEN</sequence>
<feature type="repeat" description="LDL-receptor class B" evidence="13">
    <location>
        <begin position="515"/>
        <end position="558"/>
    </location>
</feature>
<dbReference type="InterPro" id="IPR000033">
    <property type="entry name" value="LDLR_classB_rpt"/>
</dbReference>
<feature type="disulfide bond" evidence="12">
    <location>
        <begin position="270"/>
        <end position="288"/>
    </location>
</feature>
<comment type="subcellular location">
    <subcellularLocation>
        <location evidence="10">Endomembrane system</location>
        <topology evidence="10">Single-pass type I membrane protein</topology>
    </subcellularLocation>
</comment>
<dbReference type="PROSITE" id="PS01209">
    <property type="entry name" value="LDLRA_1"/>
    <property type="match status" value="5"/>
</dbReference>
<keyword evidence="5" id="KW-1133">Transmembrane helix</keyword>
<keyword evidence="3" id="KW-0812">Transmembrane</keyword>
<dbReference type="InterPro" id="IPR049883">
    <property type="entry name" value="NOTCH1_EGF-like"/>
</dbReference>
<feature type="disulfide bond" evidence="12">
    <location>
        <begin position="137"/>
        <end position="149"/>
    </location>
</feature>
<dbReference type="PROSITE" id="PS01186">
    <property type="entry name" value="EGF_2"/>
    <property type="match status" value="1"/>
</dbReference>
<dbReference type="PRINTS" id="PR00261">
    <property type="entry name" value="LDLRECEPTOR"/>
</dbReference>
<dbReference type="PROSITE" id="PS50026">
    <property type="entry name" value="EGF_3"/>
    <property type="match status" value="1"/>
</dbReference>
<protein>
    <submittedName>
        <fullName evidence="16">Low density lipoprotein receptor a</fullName>
    </submittedName>
</protein>
<dbReference type="Gene3D" id="4.10.400.10">
    <property type="entry name" value="Low-density Lipoprotein Receptor"/>
    <property type="match status" value="7"/>
</dbReference>
<dbReference type="InterPro" id="IPR018097">
    <property type="entry name" value="EGF_Ca-bd_CS"/>
</dbReference>
<dbReference type="GO" id="GO:0006898">
    <property type="term" value="P:receptor-mediated endocytosis"/>
    <property type="evidence" value="ECO:0007669"/>
    <property type="project" value="TreeGrafter"/>
</dbReference>
<evidence type="ECO:0000256" key="8">
    <source>
        <dbReference type="ARBA" id="ARBA00023170"/>
    </source>
</evidence>
<feature type="region of interest" description="Disordered" evidence="14">
    <location>
        <begin position="694"/>
        <end position="747"/>
    </location>
</feature>
<dbReference type="PANTHER" id="PTHR22722">
    <property type="entry name" value="LOW-DENSITY LIPOPROTEIN RECEPTOR-RELATED PROTEIN 2-RELATED"/>
    <property type="match status" value="1"/>
</dbReference>
<keyword evidence="6" id="KW-0472">Membrane</keyword>
<feature type="disulfide bond" evidence="12">
    <location>
        <begin position="17"/>
        <end position="29"/>
    </location>
</feature>
<keyword evidence="1 11" id="KW-0245">EGF-like domain</keyword>
<feature type="disulfide bond" evidence="12">
    <location>
        <begin position="98"/>
        <end position="110"/>
    </location>
</feature>
<keyword evidence="2" id="KW-0254">Endocytosis</keyword>
<dbReference type="Ensembl" id="ENSGMOT00000040002.1">
    <property type="protein sequence ID" value="ENSGMOP00000040758.1"/>
    <property type="gene ID" value="ENSGMOG00000002735.2"/>
</dbReference>
<feature type="disulfide bond" evidence="12">
    <location>
        <begin position="202"/>
        <end position="217"/>
    </location>
</feature>
<evidence type="ECO:0000256" key="7">
    <source>
        <dbReference type="ARBA" id="ARBA00023157"/>
    </source>
</evidence>
<dbReference type="InterPro" id="IPR000742">
    <property type="entry name" value="EGF"/>
</dbReference>
<dbReference type="PROSITE" id="PS50068">
    <property type="entry name" value="LDLRA_2"/>
    <property type="match status" value="7"/>
</dbReference>
<dbReference type="InterPro" id="IPR002172">
    <property type="entry name" value="LDrepeatLR_classA_rpt"/>
</dbReference>
<evidence type="ECO:0000256" key="12">
    <source>
        <dbReference type="PROSITE-ProRule" id="PRU00124"/>
    </source>
</evidence>
<dbReference type="Pfam" id="PF00058">
    <property type="entry name" value="Ldl_recept_b"/>
    <property type="match status" value="5"/>
</dbReference>
<dbReference type="SUPFAM" id="SSF63825">
    <property type="entry name" value="YWTD domain"/>
    <property type="match status" value="1"/>
</dbReference>
<evidence type="ECO:0000256" key="9">
    <source>
        <dbReference type="ARBA" id="ARBA00023180"/>
    </source>
</evidence>
<gene>
    <name evidence="16" type="primary">ldlra</name>
</gene>
<evidence type="ECO:0000313" key="16">
    <source>
        <dbReference type="Ensembl" id="ENSGMOP00000040758.1"/>
    </source>
</evidence>
<dbReference type="Pfam" id="PF00057">
    <property type="entry name" value="Ldl_recept_a"/>
    <property type="match status" value="7"/>
</dbReference>
<evidence type="ECO:0000256" key="3">
    <source>
        <dbReference type="ARBA" id="ARBA00022692"/>
    </source>
</evidence>
<feature type="repeat" description="LDL-receptor class B" evidence="13">
    <location>
        <begin position="425"/>
        <end position="471"/>
    </location>
</feature>
<dbReference type="Gene3D" id="2.10.25.10">
    <property type="entry name" value="Laminin"/>
    <property type="match status" value="3"/>
</dbReference>
<evidence type="ECO:0000256" key="10">
    <source>
        <dbReference type="ARBA" id="ARBA00046288"/>
    </source>
</evidence>
<reference evidence="16" key="1">
    <citation type="submission" date="2025-08" db="UniProtKB">
        <authorList>
            <consortium name="Ensembl"/>
        </authorList>
    </citation>
    <scope>IDENTIFICATION</scope>
</reference>
<dbReference type="SUPFAM" id="SSF57184">
    <property type="entry name" value="Growth factor receptor domain"/>
    <property type="match status" value="1"/>
</dbReference>
<dbReference type="GO" id="GO:0005576">
    <property type="term" value="C:extracellular region"/>
    <property type="evidence" value="ECO:0007669"/>
    <property type="project" value="UniProtKB-SubCell"/>
</dbReference>
<evidence type="ECO:0000256" key="4">
    <source>
        <dbReference type="ARBA" id="ARBA00022737"/>
    </source>
</evidence>
<dbReference type="PROSITE" id="PS00010">
    <property type="entry name" value="ASX_HYDROXYL"/>
    <property type="match status" value="1"/>
</dbReference>
<feature type="compositionally biased region" description="Pro residues" evidence="14">
    <location>
        <begin position="701"/>
        <end position="717"/>
    </location>
</feature>
<dbReference type="SMART" id="SM00135">
    <property type="entry name" value="LY"/>
    <property type="match status" value="5"/>
</dbReference>
<dbReference type="CDD" id="cd00054">
    <property type="entry name" value="EGF_CA"/>
    <property type="match status" value="1"/>
</dbReference>
<keyword evidence="17" id="KW-1185">Reference proteome</keyword>
<dbReference type="SMART" id="SM00181">
    <property type="entry name" value="EGF"/>
    <property type="match status" value="4"/>
</dbReference>
<dbReference type="InterPro" id="IPR036055">
    <property type="entry name" value="LDL_receptor-like_sf"/>
</dbReference>
<dbReference type="GO" id="GO:0005509">
    <property type="term" value="F:calcium ion binding"/>
    <property type="evidence" value="ECO:0007669"/>
    <property type="project" value="InterPro"/>
</dbReference>
<dbReference type="PROSITE" id="PS51120">
    <property type="entry name" value="LDLRB"/>
    <property type="match status" value="4"/>
</dbReference>
<dbReference type="InterPro" id="IPR011042">
    <property type="entry name" value="6-blade_b-propeller_TolB-like"/>
</dbReference>
<evidence type="ECO:0000256" key="2">
    <source>
        <dbReference type="ARBA" id="ARBA00022583"/>
    </source>
</evidence>
<keyword evidence="7 11" id="KW-1015">Disulfide bond</keyword>
<dbReference type="PANTHER" id="PTHR22722:SF15">
    <property type="entry name" value="LOW-DENSITY LIPOPROTEIN RECEPTOR-RELATED"/>
    <property type="match status" value="1"/>
</dbReference>